<dbReference type="PANTHER" id="PTHR48090:SF3">
    <property type="entry name" value="UNDECAPRENYL-PHOSPHATE 4-DEOXY-4-FORMAMIDO-L-ARABINOSE TRANSFERASE"/>
    <property type="match status" value="1"/>
</dbReference>
<name>A0A1F4VCV7_UNCKA</name>
<dbReference type="SUPFAM" id="SSF53448">
    <property type="entry name" value="Nucleotide-diphospho-sugar transferases"/>
    <property type="match status" value="1"/>
</dbReference>
<evidence type="ECO:0000256" key="7">
    <source>
        <dbReference type="ARBA" id="ARBA00023136"/>
    </source>
</evidence>
<evidence type="ECO:0000256" key="6">
    <source>
        <dbReference type="ARBA" id="ARBA00022989"/>
    </source>
</evidence>
<evidence type="ECO:0000256" key="8">
    <source>
        <dbReference type="SAM" id="Phobius"/>
    </source>
</evidence>
<protein>
    <recommendedName>
        <fullName evidence="9">Glycosyltransferase 2-like domain-containing protein</fullName>
    </recommendedName>
</protein>
<evidence type="ECO:0000259" key="9">
    <source>
        <dbReference type="Pfam" id="PF00535"/>
    </source>
</evidence>
<keyword evidence="5" id="KW-0448">Lipopolysaccharide biosynthesis</keyword>
<dbReference type="Pfam" id="PF00535">
    <property type="entry name" value="Glycos_transf_2"/>
    <property type="match status" value="1"/>
</dbReference>
<proteinExistence type="predicted"/>
<sequence length="333" mass="37909">MLFDSTKNVNLSIIVPIYNEEKNIIVLYKELKEVLKESGRSYEIIMVDDGSFKDRTWDVLSELAQNDKSLKVIQHSRNYGLTAAYQNGFDHSKGDYVIIIASDLEVNTNEILNVIKKLDEGFDIVNTNRVGRFKERRATAFLRSIPSSIANELIGFISGIKIKDQGSGLKGFRRFVLNNLKFYGEMHRFMLAYGTVYTNKITEFDVEYKPRVYGSTAYGSLTRTFSVFLDLFPLAFFKSFSTKPFTMMPGRLFGLTGSVLFLAGCAMSLYLAVDKFLYGHDIGSRPLLIFSVMFIVLGGQFIMTGLLGELLVRIFFEATDRKPYTIRREINVD</sequence>
<dbReference type="CDD" id="cd04187">
    <property type="entry name" value="DPM1_like_bac"/>
    <property type="match status" value="1"/>
</dbReference>
<comment type="caution">
    <text evidence="10">The sequence shown here is derived from an EMBL/GenBank/DDBJ whole genome shotgun (WGS) entry which is preliminary data.</text>
</comment>
<dbReference type="InterPro" id="IPR050256">
    <property type="entry name" value="Glycosyltransferase_2"/>
</dbReference>
<dbReference type="GO" id="GO:0005886">
    <property type="term" value="C:plasma membrane"/>
    <property type="evidence" value="ECO:0007669"/>
    <property type="project" value="TreeGrafter"/>
</dbReference>
<accession>A0A1F4VCV7</accession>
<dbReference type="InterPro" id="IPR001173">
    <property type="entry name" value="Glyco_trans_2-like"/>
</dbReference>
<evidence type="ECO:0000313" key="10">
    <source>
        <dbReference type="EMBL" id="OGC54994.1"/>
    </source>
</evidence>
<dbReference type="AlphaFoldDB" id="A0A1F4VCV7"/>
<keyword evidence="3" id="KW-0808">Transferase</keyword>
<keyword evidence="7 8" id="KW-0472">Membrane</keyword>
<keyword evidence="6 8" id="KW-1133">Transmembrane helix</keyword>
<feature type="domain" description="Glycosyltransferase 2-like" evidence="9">
    <location>
        <begin position="12"/>
        <end position="179"/>
    </location>
</feature>
<dbReference type="EMBL" id="MEVI01000003">
    <property type="protein sequence ID" value="OGC54994.1"/>
    <property type="molecule type" value="Genomic_DNA"/>
</dbReference>
<keyword evidence="2" id="KW-0328">Glycosyltransferase</keyword>
<feature type="transmembrane region" description="Helical" evidence="8">
    <location>
        <begin position="252"/>
        <end position="273"/>
    </location>
</feature>
<dbReference type="Proteomes" id="UP000176504">
    <property type="component" value="Unassembled WGS sequence"/>
</dbReference>
<keyword evidence="1" id="KW-1003">Cell membrane</keyword>
<evidence type="ECO:0000256" key="3">
    <source>
        <dbReference type="ARBA" id="ARBA00022679"/>
    </source>
</evidence>
<evidence type="ECO:0000256" key="2">
    <source>
        <dbReference type="ARBA" id="ARBA00022676"/>
    </source>
</evidence>
<organism evidence="10 11">
    <name type="scientific">candidate division WWE3 bacterium RIFCSPLOWO2_01_FULL_41_18</name>
    <dbReference type="NCBI Taxonomy" id="1802625"/>
    <lineage>
        <taxon>Bacteria</taxon>
        <taxon>Katanobacteria</taxon>
    </lineage>
</organism>
<gene>
    <name evidence="10" type="ORF">A3A78_03365</name>
</gene>
<evidence type="ECO:0000256" key="5">
    <source>
        <dbReference type="ARBA" id="ARBA00022985"/>
    </source>
</evidence>
<dbReference type="PANTHER" id="PTHR48090">
    <property type="entry name" value="UNDECAPRENYL-PHOSPHATE 4-DEOXY-4-FORMAMIDO-L-ARABINOSE TRANSFERASE-RELATED"/>
    <property type="match status" value="1"/>
</dbReference>
<dbReference type="GO" id="GO:0016757">
    <property type="term" value="F:glycosyltransferase activity"/>
    <property type="evidence" value="ECO:0007669"/>
    <property type="project" value="UniProtKB-KW"/>
</dbReference>
<keyword evidence="4 8" id="KW-0812">Transmembrane</keyword>
<dbReference type="GO" id="GO:0009103">
    <property type="term" value="P:lipopolysaccharide biosynthetic process"/>
    <property type="evidence" value="ECO:0007669"/>
    <property type="project" value="UniProtKB-KW"/>
</dbReference>
<evidence type="ECO:0000256" key="4">
    <source>
        <dbReference type="ARBA" id="ARBA00022692"/>
    </source>
</evidence>
<evidence type="ECO:0000313" key="11">
    <source>
        <dbReference type="Proteomes" id="UP000176504"/>
    </source>
</evidence>
<feature type="transmembrane region" description="Helical" evidence="8">
    <location>
        <begin position="288"/>
        <end position="312"/>
    </location>
</feature>
<evidence type="ECO:0000256" key="1">
    <source>
        <dbReference type="ARBA" id="ARBA00022475"/>
    </source>
</evidence>
<dbReference type="Gene3D" id="3.90.550.10">
    <property type="entry name" value="Spore Coat Polysaccharide Biosynthesis Protein SpsA, Chain A"/>
    <property type="match status" value="1"/>
</dbReference>
<dbReference type="InterPro" id="IPR029044">
    <property type="entry name" value="Nucleotide-diphossugar_trans"/>
</dbReference>
<reference evidence="10 11" key="1">
    <citation type="journal article" date="2016" name="Nat. Commun.">
        <title>Thousands of microbial genomes shed light on interconnected biogeochemical processes in an aquifer system.</title>
        <authorList>
            <person name="Anantharaman K."/>
            <person name="Brown C.T."/>
            <person name="Hug L.A."/>
            <person name="Sharon I."/>
            <person name="Castelle C.J."/>
            <person name="Probst A.J."/>
            <person name="Thomas B.C."/>
            <person name="Singh A."/>
            <person name="Wilkins M.J."/>
            <person name="Karaoz U."/>
            <person name="Brodie E.L."/>
            <person name="Williams K.H."/>
            <person name="Hubbard S.S."/>
            <person name="Banfield J.F."/>
        </authorList>
    </citation>
    <scope>NUCLEOTIDE SEQUENCE [LARGE SCALE GENOMIC DNA]</scope>
</reference>